<dbReference type="PROSITE" id="PS51385">
    <property type="entry name" value="YJEF_N"/>
    <property type="match status" value="1"/>
</dbReference>
<feature type="disulfide bond" evidence="5">
    <location>
        <begin position="324"/>
        <end position="333"/>
    </location>
</feature>
<evidence type="ECO:0000256" key="3">
    <source>
        <dbReference type="ARBA" id="ARBA00022737"/>
    </source>
</evidence>
<feature type="chain" id="PRO_5019265382" evidence="6">
    <location>
        <begin position="18"/>
        <end position="557"/>
    </location>
</feature>
<proteinExistence type="predicted"/>
<dbReference type="GO" id="GO:0016020">
    <property type="term" value="C:membrane"/>
    <property type="evidence" value="ECO:0007669"/>
    <property type="project" value="TreeGrafter"/>
</dbReference>
<feature type="domain" description="EGF-like" evidence="7">
    <location>
        <begin position="299"/>
        <end position="334"/>
    </location>
</feature>
<evidence type="ECO:0000313" key="9">
    <source>
        <dbReference type="EMBL" id="RXM95314.1"/>
    </source>
</evidence>
<accession>A0A444V4G8</accession>
<gene>
    <name evidence="9" type="ORF">EOD39_17015</name>
</gene>
<name>A0A444V4G8_ACIRT</name>
<dbReference type="Pfam" id="PF00053">
    <property type="entry name" value="EGF_laminin"/>
    <property type="match status" value="4"/>
</dbReference>
<dbReference type="SUPFAM" id="SSF64153">
    <property type="entry name" value="YjeF N-terminal domain-like"/>
    <property type="match status" value="1"/>
</dbReference>
<evidence type="ECO:0000259" key="8">
    <source>
        <dbReference type="PROSITE" id="PS51385"/>
    </source>
</evidence>
<sequence length="557" mass="60918">MLVLLLLVLLLLYRCRHKSKQGRVPTVAYSTARVLNSEYEVPDIPHGYHHYYSNPSYHTLSQCGLTPPHLPNNLERVNSVKEGTHGPSCGLRCDCQHADHCDPVSGECQCLPAWMGTRCDRPCEEGRWGRSCNMSCSCSNGATCLPTTGNCICAPGFRGPHCQHACPSGYYGPQCSRECPQCPHSSVPCHHVTGHCECSPGFTGPLCNQVCPAGRYGNKCSGVCKCTNNSWCNRADGLCECHPGWTGVDCSQQGRFGLNCSQDCLCHNNGQCDPVSGHCHCTKGYTGDRCQEECPVGRYGQDCAESCDCVNGARCFHINGACLCEHGFRGPRCEERMCRPGLYGVHCDLACLCHPTHTLRLPPSCSFLLSVSSCHPMKGECTCRPGWAGLLCNETCPQGYFGAGCQETCLCLNGGTCDSETGHCHCAPGYRLNFLTEKQKDLHRPRPISDQLFNMSSWERFKGAVREPFGTILSTLKRATVPIASIDIPSGWDVEAGSPDGLQPDMLISLTAPKKAALLFRGRYHYLGGRFVPAALERKYQLNLPPYPGTECVQRLL</sequence>
<comment type="caution">
    <text evidence="9">The sequence shown here is derived from an EMBL/GenBank/DDBJ whole genome shotgun (WGS) entry which is preliminary data.</text>
</comment>
<dbReference type="Gene3D" id="2.170.300.10">
    <property type="entry name" value="Tie2 ligand-binding domain superfamily"/>
    <property type="match status" value="2"/>
</dbReference>
<dbReference type="PRINTS" id="PR00011">
    <property type="entry name" value="EGFLAMININ"/>
</dbReference>
<feature type="domain" description="EGF-like" evidence="7">
    <location>
        <begin position="128"/>
        <end position="163"/>
    </location>
</feature>
<feature type="disulfide bond" evidence="5">
    <location>
        <begin position="281"/>
        <end position="290"/>
    </location>
</feature>
<feature type="domain" description="YjeF N-terminal" evidence="8">
    <location>
        <begin position="461"/>
        <end position="544"/>
    </location>
</feature>
<evidence type="ECO:0000256" key="6">
    <source>
        <dbReference type="SAM" id="SignalP"/>
    </source>
</evidence>
<evidence type="ECO:0000256" key="1">
    <source>
        <dbReference type="ARBA" id="ARBA00022536"/>
    </source>
</evidence>
<dbReference type="InterPro" id="IPR036652">
    <property type="entry name" value="YjeF_N_dom_sf"/>
</dbReference>
<evidence type="ECO:0000256" key="4">
    <source>
        <dbReference type="ARBA" id="ARBA00023157"/>
    </source>
</evidence>
<dbReference type="SMART" id="SM00181">
    <property type="entry name" value="EGF"/>
    <property type="match status" value="8"/>
</dbReference>
<dbReference type="Proteomes" id="UP000289886">
    <property type="component" value="Unassembled WGS sequence"/>
</dbReference>
<reference evidence="9 10" key="1">
    <citation type="submission" date="2019-01" db="EMBL/GenBank/DDBJ databases">
        <title>Draft Genome and Complete Hox-Cluster Characterization of the Sterlet Sturgeon (Acipenser ruthenus).</title>
        <authorList>
            <person name="Wei Q."/>
        </authorList>
    </citation>
    <scope>NUCLEOTIDE SEQUENCE [LARGE SCALE GENOMIC DNA]</scope>
    <source>
        <strain evidence="9">WHYD16114868_AA</strain>
        <tissue evidence="9">Blood</tissue>
    </source>
</reference>
<feature type="domain" description="EGF-like" evidence="7">
    <location>
        <begin position="256"/>
        <end position="291"/>
    </location>
</feature>
<dbReference type="CDD" id="cd00055">
    <property type="entry name" value="EGF_Lam"/>
    <property type="match status" value="1"/>
</dbReference>
<dbReference type="PROSITE" id="PS50026">
    <property type="entry name" value="EGF_3"/>
    <property type="match status" value="3"/>
</dbReference>
<feature type="disulfide bond" evidence="5">
    <location>
        <begin position="153"/>
        <end position="162"/>
    </location>
</feature>
<dbReference type="Gene3D" id="2.10.25.10">
    <property type="entry name" value="Laminin"/>
    <property type="match status" value="1"/>
</dbReference>
<dbReference type="AlphaFoldDB" id="A0A444V4G8"/>
<keyword evidence="2 6" id="KW-0732">Signal</keyword>
<evidence type="ECO:0000259" key="7">
    <source>
        <dbReference type="PROSITE" id="PS50026"/>
    </source>
</evidence>
<keyword evidence="4 5" id="KW-1015">Disulfide bond</keyword>
<dbReference type="SMART" id="SM00180">
    <property type="entry name" value="EGF_Lam"/>
    <property type="match status" value="7"/>
</dbReference>
<evidence type="ECO:0000256" key="5">
    <source>
        <dbReference type="PROSITE-ProRule" id="PRU00076"/>
    </source>
</evidence>
<comment type="caution">
    <text evidence="5">Lacks conserved residue(s) required for the propagation of feature annotation.</text>
</comment>
<evidence type="ECO:0000313" key="10">
    <source>
        <dbReference type="Proteomes" id="UP000289886"/>
    </source>
</evidence>
<dbReference type="InterPro" id="IPR002049">
    <property type="entry name" value="LE_dom"/>
</dbReference>
<feature type="signal peptide" evidence="6">
    <location>
        <begin position="1"/>
        <end position="17"/>
    </location>
</feature>
<dbReference type="FunFam" id="2.170.300.10:FF:000002">
    <property type="entry name" value="Multiple epidermal growth factor-like domains 10"/>
    <property type="match status" value="2"/>
</dbReference>
<dbReference type="InterPro" id="IPR004443">
    <property type="entry name" value="YjeF_N_dom"/>
</dbReference>
<dbReference type="EMBL" id="SCEB01002482">
    <property type="protein sequence ID" value="RXM95314.1"/>
    <property type="molecule type" value="Genomic_DNA"/>
</dbReference>
<dbReference type="InterPro" id="IPR000742">
    <property type="entry name" value="EGF"/>
</dbReference>
<keyword evidence="3" id="KW-0677">Repeat</keyword>
<dbReference type="PANTHER" id="PTHR24052">
    <property type="entry name" value="DELTA-RELATED"/>
    <property type="match status" value="1"/>
</dbReference>
<dbReference type="PANTHER" id="PTHR24052:SF12">
    <property type="entry name" value="PLATELET ENDOTHELIAL AGGREGATION RECEPTOR 1"/>
    <property type="match status" value="1"/>
</dbReference>
<keyword evidence="10" id="KW-1185">Reference proteome</keyword>
<dbReference type="InterPro" id="IPR052485">
    <property type="entry name" value="MEGF_diff_regulators"/>
</dbReference>
<dbReference type="PROSITE" id="PS01186">
    <property type="entry name" value="EGF_2"/>
    <property type="match status" value="2"/>
</dbReference>
<dbReference type="Pfam" id="PF03853">
    <property type="entry name" value="YjeF_N"/>
    <property type="match status" value="1"/>
</dbReference>
<dbReference type="Gene3D" id="3.40.50.10260">
    <property type="entry name" value="YjeF N-terminal domain"/>
    <property type="match status" value="1"/>
</dbReference>
<organism evidence="9 10">
    <name type="scientific">Acipenser ruthenus</name>
    <name type="common">Sterlet sturgeon</name>
    <dbReference type="NCBI Taxonomy" id="7906"/>
    <lineage>
        <taxon>Eukaryota</taxon>
        <taxon>Metazoa</taxon>
        <taxon>Chordata</taxon>
        <taxon>Craniata</taxon>
        <taxon>Vertebrata</taxon>
        <taxon>Euteleostomi</taxon>
        <taxon>Actinopterygii</taxon>
        <taxon>Chondrostei</taxon>
        <taxon>Acipenseriformes</taxon>
        <taxon>Acipenseridae</taxon>
        <taxon>Acipenser</taxon>
    </lineage>
</organism>
<keyword evidence="1 5" id="KW-0245">EGF-like domain</keyword>
<protein>
    <submittedName>
        <fullName evidence="9">Multiple epidermal growth factor-like domains protein 10</fullName>
    </submittedName>
</protein>
<dbReference type="PROSITE" id="PS00022">
    <property type="entry name" value="EGF_1"/>
    <property type="match status" value="4"/>
</dbReference>
<dbReference type="FunFam" id="2.170.300.10:FF:000041">
    <property type="entry name" value="Tyrosine protein kinase receptor tie-1, putative"/>
    <property type="match status" value="1"/>
</dbReference>
<evidence type="ECO:0000256" key="2">
    <source>
        <dbReference type="ARBA" id="ARBA00022729"/>
    </source>
</evidence>